<organism evidence="1 2">
    <name type="scientific">Racocetra persica</name>
    <dbReference type="NCBI Taxonomy" id="160502"/>
    <lineage>
        <taxon>Eukaryota</taxon>
        <taxon>Fungi</taxon>
        <taxon>Fungi incertae sedis</taxon>
        <taxon>Mucoromycota</taxon>
        <taxon>Glomeromycotina</taxon>
        <taxon>Glomeromycetes</taxon>
        <taxon>Diversisporales</taxon>
        <taxon>Gigasporaceae</taxon>
        <taxon>Racocetra</taxon>
    </lineage>
</organism>
<evidence type="ECO:0000313" key="1">
    <source>
        <dbReference type="EMBL" id="CAG8841809.1"/>
    </source>
</evidence>
<feature type="non-terminal residue" evidence="1">
    <location>
        <position position="1"/>
    </location>
</feature>
<gene>
    <name evidence="1" type="ORF">RPERSI_LOCUS32034</name>
</gene>
<dbReference type="EMBL" id="CAJVQC010131775">
    <property type="protein sequence ID" value="CAG8841809.1"/>
    <property type="molecule type" value="Genomic_DNA"/>
</dbReference>
<evidence type="ECO:0000313" key="2">
    <source>
        <dbReference type="Proteomes" id="UP000789920"/>
    </source>
</evidence>
<protein>
    <submittedName>
        <fullName evidence="1">9481_t:CDS:1</fullName>
    </submittedName>
</protein>
<proteinExistence type="predicted"/>
<dbReference type="Proteomes" id="UP000789920">
    <property type="component" value="Unassembled WGS sequence"/>
</dbReference>
<reference evidence="1" key="1">
    <citation type="submission" date="2021-06" db="EMBL/GenBank/DDBJ databases">
        <authorList>
            <person name="Kallberg Y."/>
            <person name="Tangrot J."/>
            <person name="Rosling A."/>
        </authorList>
    </citation>
    <scope>NUCLEOTIDE SEQUENCE</scope>
    <source>
        <strain evidence="1">MA461A</strain>
    </source>
</reference>
<keyword evidence="2" id="KW-1185">Reference proteome</keyword>
<accession>A0ACA9SLE3</accession>
<name>A0ACA9SLE3_9GLOM</name>
<sequence length="49" mass="5643">MNYNDADDTLLINLITENLRISEIRYSTLLIEYPPTLEQDIAIVFKIGS</sequence>
<comment type="caution">
    <text evidence="1">The sequence shown here is derived from an EMBL/GenBank/DDBJ whole genome shotgun (WGS) entry which is preliminary data.</text>
</comment>